<dbReference type="InterPro" id="IPR012338">
    <property type="entry name" value="Beta-lactam/transpept-like"/>
</dbReference>
<dbReference type="EMBL" id="FNPI01000011">
    <property type="protein sequence ID" value="SDZ39050.1"/>
    <property type="molecule type" value="Genomic_DNA"/>
</dbReference>
<dbReference type="PANTHER" id="PTHR34978">
    <property type="entry name" value="POSSIBLE SENSOR-TRANSDUCER PROTEIN BLAR"/>
    <property type="match status" value="1"/>
</dbReference>
<keyword evidence="2" id="KW-1133">Transmembrane helix</keyword>
<feature type="transmembrane region" description="Helical" evidence="2">
    <location>
        <begin position="173"/>
        <end position="195"/>
    </location>
</feature>
<evidence type="ECO:0000256" key="2">
    <source>
        <dbReference type="SAM" id="Phobius"/>
    </source>
</evidence>
<organism evidence="5 6">
    <name type="scientific">Evansella caseinilytica</name>
    <dbReference type="NCBI Taxonomy" id="1503961"/>
    <lineage>
        <taxon>Bacteria</taxon>
        <taxon>Bacillati</taxon>
        <taxon>Bacillota</taxon>
        <taxon>Bacilli</taxon>
        <taxon>Bacillales</taxon>
        <taxon>Bacillaceae</taxon>
        <taxon>Evansella</taxon>
    </lineage>
</organism>
<comment type="similarity">
    <text evidence="1">Belongs to the peptidase M56 family.</text>
</comment>
<dbReference type="OrthoDB" id="9762883at2"/>
<reference evidence="6" key="1">
    <citation type="submission" date="2016-10" db="EMBL/GenBank/DDBJ databases">
        <authorList>
            <person name="Varghese N."/>
            <person name="Submissions S."/>
        </authorList>
    </citation>
    <scope>NUCLEOTIDE SEQUENCE [LARGE SCALE GENOMIC DNA]</scope>
    <source>
        <strain evidence="6">SP</strain>
    </source>
</reference>
<feature type="domain" description="Peptidase M56" evidence="4">
    <location>
        <begin position="10"/>
        <end position="309"/>
    </location>
</feature>
<feature type="domain" description="Penicillin-binding protein transpeptidase" evidence="3">
    <location>
        <begin position="373"/>
        <end position="591"/>
    </location>
</feature>
<dbReference type="Pfam" id="PF05569">
    <property type="entry name" value="Peptidase_M56"/>
    <property type="match status" value="1"/>
</dbReference>
<keyword evidence="2" id="KW-0472">Membrane</keyword>
<dbReference type="InterPro" id="IPR001460">
    <property type="entry name" value="PCN-bd_Tpept"/>
</dbReference>
<dbReference type="NCBIfam" id="NF000326">
    <property type="entry name" value="blaR1_generic"/>
    <property type="match status" value="1"/>
</dbReference>
<dbReference type="InterPro" id="IPR052173">
    <property type="entry name" value="Beta-lactam_resp_regulator"/>
</dbReference>
<feature type="transmembrane region" description="Helical" evidence="2">
    <location>
        <begin position="6"/>
        <end position="26"/>
    </location>
</feature>
<dbReference type="Proteomes" id="UP000198935">
    <property type="component" value="Unassembled WGS sequence"/>
</dbReference>
<feature type="transmembrane region" description="Helical" evidence="2">
    <location>
        <begin position="224"/>
        <end position="245"/>
    </location>
</feature>
<dbReference type="InterPro" id="IPR008756">
    <property type="entry name" value="Peptidase_M56"/>
</dbReference>
<evidence type="ECO:0000313" key="5">
    <source>
        <dbReference type="EMBL" id="SDZ39050.1"/>
    </source>
</evidence>
<dbReference type="CDD" id="cd07341">
    <property type="entry name" value="M56_BlaR1_MecR1_like"/>
    <property type="match status" value="1"/>
</dbReference>
<accession>A0A1H3SMW3</accession>
<dbReference type="GO" id="GO:0008658">
    <property type="term" value="F:penicillin binding"/>
    <property type="evidence" value="ECO:0007669"/>
    <property type="project" value="InterPro"/>
</dbReference>
<evidence type="ECO:0000259" key="3">
    <source>
        <dbReference type="Pfam" id="PF00905"/>
    </source>
</evidence>
<dbReference type="SUPFAM" id="SSF56601">
    <property type="entry name" value="beta-lactamase/transpeptidase-like"/>
    <property type="match status" value="1"/>
</dbReference>
<name>A0A1H3SMW3_9BACI</name>
<evidence type="ECO:0000313" key="6">
    <source>
        <dbReference type="Proteomes" id="UP000198935"/>
    </source>
</evidence>
<proteinExistence type="inferred from homology"/>
<evidence type="ECO:0000256" key="1">
    <source>
        <dbReference type="ARBA" id="ARBA00011075"/>
    </source>
</evidence>
<sequence length="596" mass="67148">MGTSFFTNFFVSNLILSVFLCLVLVLKKTLRKQLTVSAQYHIHLIALSMLLIPFLPVQMGSLPDFLNGITGFGTSKLADMDAEAVQEAGSAAASTGWMQDFSSTLQQSAFPFGSPVLFFSLWIIGMAVVAAAILWSNRQVKHIASSLELIEDEELTALFAACKKQLRYEKKVVFGYSPLISTPITFGFFRPFIIIPDVSPLTAEEMKCVLLHELYHCKRKDIVVNYYMCFCRIVYWFNPLIWYVLKETKTEMEISCDYAVLKTLDTEAVSKYGEVILSFASSSPRGRSLMAASEISSTFRQLKRRIAAIANHQPATATAKITSIVVFLAIVTAGFFSIPFLSVPTAAGEEVYSFSKNNVAYEEDHGVFDDFAGSFVLYDANNDQYTIYNENESTARYSPASTYKIYSALFALESGVITEDNNQLIWDGTEHLYEEWNQDQDLYTAMKYSVNWYFQHLDRQTGSEQLQHYFQQIHYGNQTLSNQIDNYWLDSSLKISPVEQVEVLKKFYANEFAFDEANVTTVKESMYLEERNAARLFGKTGSVTVNDEQGEGWFVGYVEADDNTYFFAVHIRGGEEAGGKAASNIALSILENQGIY</sequence>
<feature type="transmembrane region" description="Helical" evidence="2">
    <location>
        <begin position="321"/>
        <end position="341"/>
    </location>
</feature>
<evidence type="ECO:0000259" key="4">
    <source>
        <dbReference type="Pfam" id="PF05569"/>
    </source>
</evidence>
<feature type="transmembrane region" description="Helical" evidence="2">
    <location>
        <begin position="38"/>
        <end position="57"/>
    </location>
</feature>
<protein>
    <submittedName>
        <fullName evidence="5">Bla regulator protein blaR1</fullName>
    </submittedName>
</protein>
<dbReference type="PANTHER" id="PTHR34978:SF3">
    <property type="entry name" value="SLR0241 PROTEIN"/>
    <property type="match status" value="1"/>
</dbReference>
<feature type="transmembrane region" description="Helical" evidence="2">
    <location>
        <begin position="116"/>
        <end position="135"/>
    </location>
</feature>
<dbReference type="Pfam" id="PF00905">
    <property type="entry name" value="Transpeptidase"/>
    <property type="match status" value="1"/>
</dbReference>
<gene>
    <name evidence="5" type="ORF">SAMN05421736_111116</name>
</gene>
<keyword evidence="6" id="KW-1185">Reference proteome</keyword>
<dbReference type="Gene3D" id="3.40.710.10">
    <property type="entry name" value="DD-peptidase/beta-lactamase superfamily"/>
    <property type="match status" value="1"/>
</dbReference>
<dbReference type="AlphaFoldDB" id="A0A1H3SMW3"/>
<dbReference type="STRING" id="1503961.SAMN05421736_111116"/>
<keyword evidence="2" id="KW-0812">Transmembrane</keyword>